<gene>
    <name evidence="2" type="ORF">Q4I28_007216</name>
</gene>
<comment type="caution">
    <text evidence="2">The sequence shown here is derived from an EMBL/GenBank/DDBJ whole genome shotgun (WGS) entry which is preliminary data.</text>
</comment>
<dbReference type="InterPro" id="IPR056614">
    <property type="entry name" value="FAZ1_cons"/>
</dbReference>
<dbReference type="Proteomes" id="UP001501274">
    <property type="component" value="Unassembled WGS sequence"/>
</dbReference>
<evidence type="ECO:0000313" key="3">
    <source>
        <dbReference type="Proteomes" id="UP001501274"/>
    </source>
</evidence>
<proteinExistence type="predicted"/>
<dbReference type="EMBL" id="JBAMZN010000035">
    <property type="protein sequence ID" value="KAL0518935.1"/>
    <property type="molecule type" value="Genomic_DNA"/>
</dbReference>
<feature type="domain" description="Flagellar attachment zone protein 1 conserved" evidence="1">
    <location>
        <begin position="145"/>
        <end position="196"/>
    </location>
</feature>
<name>A0AAW3B813_9TRYP</name>
<organism evidence="2 3">
    <name type="scientific">Leishmania naiffi</name>
    <dbReference type="NCBI Taxonomy" id="5678"/>
    <lineage>
        <taxon>Eukaryota</taxon>
        <taxon>Discoba</taxon>
        <taxon>Euglenozoa</taxon>
        <taxon>Kinetoplastea</taxon>
        <taxon>Metakinetoplastina</taxon>
        <taxon>Trypanosomatida</taxon>
        <taxon>Trypanosomatidae</taxon>
        <taxon>Leishmaniinae</taxon>
        <taxon>Leishmania</taxon>
        <taxon>Leishmania naiffi species complex</taxon>
    </lineage>
</organism>
<sequence length="197" mass="22102">MLLANLTCVNFNTTQLSLRRNLEYTLITTPDHIRRALSTVPYTKLRRHSLRTLDEHITQLGEAAIETELPHTITTSLRTKHVSHLEKQVIVHNKRPPTLHHQKEQPAVLRREGTPEVATMAAHEARAPALQRVGTPEEPRVSLATTTHRVRLDGDAWARVLEACPDLLKQEFTSDVCDATSLPPTSMRRLVLAAGSL</sequence>
<feature type="non-terminal residue" evidence="2">
    <location>
        <position position="197"/>
    </location>
</feature>
<accession>A0AAW3B813</accession>
<dbReference type="AlphaFoldDB" id="A0AAW3B813"/>
<protein>
    <recommendedName>
        <fullName evidence="1">Flagellar attachment zone protein 1 conserved domain-containing protein</fullName>
    </recommendedName>
</protein>
<keyword evidence="3" id="KW-1185">Reference proteome</keyword>
<evidence type="ECO:0000313" key="2">
    <source>
        <dbReference type="EMBL" id="KAL0518935.1"/>
    </source>
</evidence>
<dbReference type="Pfam" id="PF23398">
    <property type="entry name" value="FAZ1_cons"/>
    <property type="match status" value="1"/>
</dbReference>
<reference evidence="2 3" key="1">
    <citation type="submission" date="2024-02" db="EMBL/GenBank/DDBJ databases">
        <title>FIRST GENOME SEQUENCES OF Leishmania (Viannia) shawi, Leishmania (Viannia) lindenbergi AND Leishmania (Viannia) utingensis.</title>
        <authorList>
            <person name="Resadore F."/>
            <person name="Custodio M.G.F."/>
            <person name="Boite M.C."/>
            <person name="Cupolillo E."/>
            <person name="Ferreira G.E.M."/>
        </authorList>
    </citation>
    <scope>NUCLEOTIDE SEQUENCE [LARGE SCALE GENOMIC DNA]</scope>
    <source>
        <strain evidence="2 3">MDAS/BR/1979/M5533</strain>
    </source>
</reference>
<evidence type="ECO:0000259" key="1">
    <source>
        <dbReference type="Pfam" id="PF23398"/>
    </source>
</evidence>